<protein>
    <submittedName>
        <fullName evidence="4">Diguanylate cyclase (GGDEF)-like protein</fullName>
    </submittedName>
</protein>
<dbReference type="InterPro" id="IPR052163">
    <property type="entry name" value="DGC-Regulatory_Protein"/>
</dbReference>
<dbReference type="InterPro" id="IPR029787">
    <property type="entry name" value="Nucleotide_cyclase"/>
</dbReference>
<sequence>MRRVGLGVGAAFAAGLAVQGVMPLLGERTGVVTDNLLLALIALVTTLGHCAQARMSRGTQRLAWVLAAVAAGLWSASSVVDTVDVFLFTETSLDELMAVGAALCSLAALVLLGSVGRAGRGDRLPRLLDVATVSGALFLLAWEFVVGPAHARLPGFSGPLIVMVVLPEMIGAAYAVVLLSRSLSNRGDTALTLLALGLMAFAATMLLAVYNAAHQLPWYATGVGAGYVVAGLLTALASRAPLPVETFTEQAHRAGRWLLLPYLPVGLAFAVAAGRYVRTGTVTAALFWLLLATATLVLVRQFLNLRVNQRLADELRRRSAELAHQASHDALTGLANRAGFQQRAEAALAAAGPDGLTGVLLIDLDGFKAVNDTYGHGAGDALLVGVAARLRAGVRGGDTVARLGGDEFAVVLPHLNHPGEVHDIGRRVLHHLTEPIDVGGTVVTARGSVGATVGVGARHDPLELVEQADVALYEAKAAGKGVVRVHASVSAGRFAGEQQREPQGVVLGGEIDGVHGETGGPQVAPHGRQGSGPVVHDERRAHQRVADHHGQVQA</sequence>
<dbReference type="InterPro" id="IPR043128">
    <property type="entry name" value="Rev_trsase/Diguanyl_cyclase"/>
</dbReference>
<keyword evidence="2" id="KW-0472">Membrane</keyword>
<feature type="transmembrane region" description="Helical" evidence="2">
    <location>
        <begin position="36"/>
        <end position="55"/>
    </location>
</feature>
<evidence type="ECO:0000256" key="2">
    <source>
        <dbReference type="SAM" id="Phobius"/>
    </source>
</evidence>
<evidence type="ECO:0000259" key="3">
    <source>
        <dbReference type="PROSITE" id="PS50887"/>
    </source>
</evidence>
<evidence type="ECO:0000313" key="4">
    <source>
        <dbReference type="EMBL" id="MBB4742267.1"/>
    </source>
</evidence>
<dbReference type="CDD" id="cd01949">
    <property type="entry name" value="GGDEF"/>
    <property type="match status" value="1"/>
</dbReference>
<keyword evidence="2" id="KW-0812">Transmembrane</keyword>
<feature type="transmembrane region" description="Helical" evidence="2">
    <location>
        <begin position="283"/>
        <end position="303"/>
    </location>
</feature>
<dbReference type="Gene3D" id="3.30.70.270">
    <property type="match status" value="1"/>
</dbReference>
<feature type="transmembrane region" description="Helical" evidence="2">
    <location>
        <begin position="96"/>
        <end position="115"/>
    </location>
</feature>
<comment type="caution">
    <text evidence="4">The sequence shown here is derived from an EMBL/GenBank/DDBJ whole genome shotgun (WGS) entry which is preliminary data.</text>
</comment>
<proteinExistence type="predicted"/>
<feature type="transmembrane region" description="Helical" evidence="2">
    <location>
        <begin position="216"/>
        <end position="236"/>
    </location>
</feature>
<dbReference type="PANTHER" id="PTHR46663">
    <property type="entry name" value="DIGUANYLATE CYCLASE DGCT-RELATED"/>
    <property type="match status" value="1"/>
</dbReference>
<dbReference type="InterPro" id="IPR000160">
    <property type="entry name" value="GGDEF_dom"/>
</dbReference>
<dbReference type="PROSITE" id="PS50887">
    <property type="entry name" value="GGDEF"/>
    <property type="match status" value="1"/>
</dbReference>
<dbReference type="SMART" id="SM00267">
    <property type="entry name" value="GGDEF"/>
    <property type="match status" value="1"/>
</dbReference>
<dbReference type="Proteomes" id="UP000546162">
    <property type="component" value="Unassembled WGS sequence"/>
</dbReference>
<dbReference type="PANTHER" id="PTHR46663:SF2">
    <property type="entry name" value="GGDEF DOMAIN-CONTAINING PROTEIN"/>
    <property type="match status" value="1"/>
</dbReference>
<keyword evidence="5" id="KW-1185">Reference proteome</keyword>
<dbReference type="SUPFAM" id="SSF55073">
    <property type="entry name" value="Nucleotide cyclase"/>
    <property type="match status" value="1"/>
</dbReference>
<feature type="transmembrane region" description="Helical" evidence="2">
    <location>
        <begin position="127"/>
        <end position="146"/>
    </location>
</feature>
<gene>
    <name evidence="4" type="ORF">BJY16_005726</name>
</gene>
<feature type="compositionally biased region" description="Gly residues" evidence="1">
    <location>
        <begin position="510"/>
        <end position="519"/>
    </location>
</feature>
<feature type="transmembrane region" description="Helical" evidence="2">
    <location>
        <begin position="158"/>
        <end position="179"/>
    </location>
</feature>
<dbReference type="Pfam" id="PF00990">
    <property type="entry name" value="GGDEF"/>
    <property type="match status" value="1"/>
</dbReference>
<feature type="domain" description="GGDEF" evidence="3">
    <location>
        <begin position="355"/>
        <end position="488"/>
    </location>
</feature>
<feature type="transmembrane region" description="Helical" evidence="2">
    <location>
        <begin position="62"/>
        <end position="80"/>
    </location>
</feature>
<dbReference type="NCBIfam" id="TIGR00254">
    <property type="entry name" value="GGDEF"/>
    <property type="match status" value="1"/>
</dbReference>
<name>A0A7W7H234_9ACTN</name>
<feature type="region of interest" description="Disordered" evidence="1">
    <location>
        <begin position="510"/>
        <end position="535"/>
    </location>
</feature>
<dbReference type="AlphaFoldDB" id="A0A7W7H234"/>
<dbReference type="EMBL" id="JACHNB010000001">
    <property type="protein sequence ID" value="MBB4742267.1"/>
    <property type="molecule type" value="Genomic_DNA"/>
</dbReference>
<feature type="transmembrane region" description="Helical" evidence="2">
    <location>
        <begin position="191"/>
        <end position="210"/>
    </location>
</feature>
<organism evidence="4 5">
    <name type="scientific">Actinoplanes octamycinicus</name>
    <dbReference type="NCBI Taxonomy" id="135948"/>
    <lineage>
        <taxon>Bacteria</taxon>
        <taxon>Bacillati</taxon>
        <taxon>Actinomycetota</taxon>
        <taxon>Actinomycetes</taxon>
        <taxon>Micromonosporales</taxon>
        <taxon>Micromonosporaceae</taxon>
        <taxon>Actinoplanes</taxon>
    </lineage>
</organism>
<evidence type="ECO:0000313" key="5">
    <source>
        <dbReference type="Proteomes" id="UP000546162"/>
    </source>
</evidence>
<accession>A0A7W7H234</accession>
<reference evidence="4 5" key="1">
    <citation type="submission" date="2020-08" db="EMBL/GenBank/DDBJ databases">
        <title>Sequencing the genomes of 1000 actinobacteria strains.</title>
        <authorList>
            <person name="Klenk H.-P."/>
        </authorList>
    </citation>
    <scope>NUCLEOTIDE SEQUENCE [LARGE SCALE GENOMIC DNA]</scope>
    <source>
        <strain evidence="4 5">DSM 45809</strain>
    </source>
</reference>
<keyword evidence="2" id="KW-1133">Transmembrane helix</keyword>
<evidence type="ECO:0000256" key="1">
    <source>
        <dbReference type="SAM" id="MobiDB-lite"/>
    </source>
</evidence>
<feature type="transmembrane region" description="Helical" evidence="2">
    <location>
        <begin position="257"/>
        <end position="277"/>
    </location>
</feature>